<evidence type="ECO:0000256" key="1">
    <source>
        <dbReference type="ARBA" id="ARBA00009199"/>
    </source>
</evidence>
<dbReference type="STRING" id="2070753.A0A3A2ZT03"/>
<evidence type="ECO:0000259" key="4">
    <source>
        <dbReference type="Pfam" id="PF01425"/>
    </source>
</evidence>
<proteinExistence type="inferred from homology"/>
<name>A0A3A2ZT03_9EURO</name>
<gene>
    <name evidence="5" type="ORF">PHISCL_02209</name>
</gene>
<dbReference type="PANTHER" id="PTHR46072:SF2">
    <property type="entry name" value="AMIDASE (EUROFUNG)"/>
    <property type="match status" value="1"/>
</dbReference>
<evidence type="ECO:0000256" key="3">
    <source>
        <dbReference type="PIRSR" id="PIRSR001221-1"/>
    </source>
</evidence>
<comment type="caution">
    <text evidence="5">The sequence shown here is derived from an EMBL/GenBank/DDBJ whole genome shotgun (WGS) entry which is preliminary data.</text>
</comment>
<keyword evidence="6" id="KW-1185">Reference proteome</keyword>
<reference evidence="6" key="1">
    <citation type="submission" date="2017-02" db="EMBL/GenBank/DDBJ databases">
        <authorList>
            <person name="Tafer H."/>
            <person name="Lopandic K."/>
        </authorList>
    </citation>
    <scope>NUCLEOTIDE SEQUENCE [LARGE SCALE GENOMIC DNA]</scope>
    <source>
        <strain evidence="6">CBS 366.77</strain>
    </source>
</reference>
<comment type="similarity">
    <text evidence="1">Belongs to the amidase family.</text>
</comment>
<dbReference type="AlphaFoldDB" id="A0A3A2ZT03"/>
<dbReference type="SUPFAM" id="SSF75304">
    <property type="entry name" value="Amidase signature (AS) enzymes"/>
    <property type="match status" value="1"/>
</dbReference>
<dbReference type="InterPro" id="IPR036928">
    <property type="entry name" value="AS_sf"/>
</dbReference>
<sequence length="527" mass="58353">MTTRNWQQVAAEKRLQQERAIITISNILTPEETEPDIKAQSIVKKVTDIDDVVTLTGPSMPIGRQTGKSTHFTEVLFHEAIDQAKNLDKYLAENGKPIGPLHGIPMTLKDQFNTKGHDTTLGYTGRAFKPVSEDAVLVQMLRKLGAIIYAKTNLPQSIMARGSGARQNPLWGLTCHPKNERYTPGGSTGGEASLLCLKGSILGWGTDLGGSIRMPAHMTGLYGLKPSSARLPYFGIPVSTEGQEHVPSSVGPLARSLCSVYAAVRELILSQPWTKDSRCAPIPWRADVYEGMQARKLTIGVLMDDGVVRPHPPVARVMHEALTKLANAGHELVPWTPDLHAECIEVMDLFYTVDGGKDIRRDVLAGGEPFIPHVENLVNRGKAISVYEYWQLNRRKASLQQAYLEKWNAIRSPTTGHPVDVLLMPVMPHSSVPHRACRWVGYTKVWNLLDYSAVALPGGKVESCDCEESWGHVARNEMDEWNVKLWEDNKTEMAGMNLTVGLQLVGRKLEEEKVLGVAKVLDDLLWK</sequence>
<dbReference type="EMBL" id="MVGC01000047">
    <property type="protein sequence ID" value="RJE25453.1"/>
    <property type="molecule type" value="Genomic_DNA"/>
</dbReference>
<feature type="domain" description="Amidase" evidence="4">
    <location>
        <begin position="70"/>
        <end position="515"/>
    </location>
</feature>
<dbReference type="Gene3D" id="3.90.1300.10">
    <property type="entry name" value="Amidase signature (AS) domain"/>
    <property type="match status" value="1"/>
</dbReference>
<evidence type="ECO:0000313" key="6">
    <source>
        <dbReference type="Proteomes" id="UP000266188"/>
    </source>
</evidence>
<organism evidence="5 6">
    <name type="scientific">Aspergillus sclerotialis</name>
    <dbReference type="NCBI Taxonomy" id="2070753"/>
    <lineage>
        <taxon>Eukaryota</taxon>
        <taxon>Fungi</taxon>
        <taxon>Dikarya</taxon>
        <taxon>Ascomycota</taxon>
        <taxon>Pezizomycotina</taxon>
        <taxon>Eurotiomycetes</taxon>
        <taxon>Eurotiomycetidae</taxon>
        <taxon>Eurotiales</taxon>
        <taxon>Aspergillaceae</taxon>
        <taxon>Aspergillus</taxon>
        <taxon>Aspergillus subgen. Polypaecilum</taxon>
    </lineage>
</organism>
<dbReference type="PIRSF" id="PIRSF001221">
    <property type="entry name" value="Amidase_fungi"/>
    <property type="match status" value="1"/>
</dbReference>
<feature type="active site" description="Charge relay system" evidence="3">
    <location>
        <position position="187"/>
    </location>
</feature>
<dbReference type="InterPro" id="IPR023631">
    <property type="entry name" value="Amidase_dom"/>
</dbReference>
<dbReference type="Proteomes" id="UP000266188">
    <property type="component" value="Unassembled WGS sequence"/>
</dbReference>
<dbReference type="OrthoDB" id="6428749at2759"/>
<dbReference type="Pfam" id="PF01425">
    <property type="entry name" value="Amidase"/>
    <property type="match status" value="1"/>
</dbReference>
<feature type="active site" description="Acyl-ester intermediate" evidence="3">
    <location>
        <position position="211"/>
    </location>
</feature>
<dbReference type="GO" id="GO:0016787">
    <property type="term" value="F:hydrolase activity"/>
    <property type="evidence" value="ECO:0007669"/>
    <property type="project" value="UniProtKB-KW"/>
</dbReference>
<protein>
    <submittedName>
        <fullName evidence="5">Acetamidase</fullName>
    </submittedName>
</protein>
<feature type="active site" description="Charge relay system" evidence="3">
    <location>
        <position position="109"/>
    </location>
</feature>
<keyword evidence="2" id="KW-0378">Hydrolase</keyword>
<evidence type="ECO:0000256" key="2">
    <source>
        <dbReference type="ARBA" id="ARBA00022801"/>
    </source>
</evidence>
<accession>A0A3A2ZT03</accession>
<dbReference type="PANTHER" id="PTHR46072">
    <property type="entry name" value="AMIDASE-RELATED-RELATED"/>
    <property type="match status" value="1"/>
</dbReference>
<evidence type="ECO:0000313" key="5">
    <source>
        <dbReference type="EMBL" id="RJE25453.1"/>
    </source>
</evidence>